<dbReference type="PANTHER" id="PTHR12980:SF0">
    <property type="entry name" value="CYTOCHROME B-C1 COMPLEX SUBUNIT 9"/>
    <property type="match status" value="1"/>
</dbReference>
<keyword evidence="10" id="KW-0472">Membrane</keyword>
<keyword evidence="9 11" id="KW-0496">Mitochondrion</keyword>
<comment type="subcellular location">
    <subcellularLocation>
        <location evidence="1 11">Mitochondrion inner membrane</location>
        <topology evidence="1 11">Single-pass membrane protein</topology>
    </subcellularLocation>
</comment>
<gene>
    <name evidence="12" type="ORF">HKI87_10g63120</name>
</gene>
<dbReference type="Pfam" id="PF05365">
    <property type="entry name" value="UCR_UQCRX_QCR9"/>
    <property type="match status" value="1"/>
</dbReference>
<organism evidence="12 13">
    <name type="scientific">Chloropicon roscoffensis</name>
    <dbReference type="NCBI Taxonomy" id="1461544"/>
    <lineage>
        <taxon>Eukaryota</taxon>
        <taxon>Viridiplantae</taxon>
        <taxon>Chlorophyta</taxon>
        <taxon>Chloropicophyceae</taxon>
        <taxon>Chloropicales</taxon>
        <taxon>Chloropicaceae</taxon>
        <taxon>Chloropicon</taxon>
    </lineage>
</organism>
<evidence type="ECO:0000256" key="5">
    <source>
        <dbReference type="ARBA" id="ARBA00022692"/>
    </source>
</evidence>
<keyword evidence="5" id="KW-0812">Transmembrane</keyword>
<dbReference type="SUPFAM" id="SSF81514">
    <property type="entry name" value="Subunit X (non-heme 7 kDa protein) of cytochrome bc1 complex (Ubiquinol-cytochrome c reductase)"/>
    <property type="match status" value="1"/>
</dbReference>
<evidence type="ECO:0000256" key="1">
    <source>
        <dbReference type="ARBA" id="ARBA00004434"/>
    </source>
</evidence>
<comment type="similarity">
    <text evidence="2 11">Belongs to the UQCR10/QCR9 family.</text>
</comment>
<dbReference type="AlphaFoldDB" id="A0AAX4PFI1"/>
<dbReference type="GO" id="GO:0045275">
    <property type="term" value="C:respiratory chain complex III"/>
    <property type="evidence" value="ECO:0007669"/>
    <property type="project" value="UniProtKB-UniRule"/>
</dbReference>
<dbReference type="EMBL" id="CP151510">
    <property type="protein sequence ID" value="WZN64755.1"/>
    <property type="molecule type" value="Genomic_DNA"/>
</dbReference>
<dbReference type="GO" id="GO:0006122">
    <property type="term" value="P:mitochondrial electron transport, ubiquinol to cytochrome c"/>
    <property type="evidence" value="ECO:0007669"/>
    <property type="project" value="UniProtKB-UniRule"/>
</dbReference>
<dbReference type="Proteomes" id="UP001472866">
    <property type="component" value="Chromosome 10"/>
</dbReference>
<comment type="subunit">
    <text evidence="11">Component of the ubiquinol-cytochrome c oxidoreductase (cytochrome b-c1 complex, complex III, CIII), a multisubunit enzyme composed of 3 respiratory subunits cytochrome b, cytochrome c1 and Rieske protein, 2 core protein subunits, and additional low-molecular weight protein subunits.</text>
</comment>
<evidence type="ECO:0000256" key="2">
    <source>
        <dbReference type="ARBA" id="ARBA00007856"/>
    </source>
</evidence>
<keyword evidence="6 11" id="KW-0999">Mitochondrion inner membrane</keyword>
<evidence type="ECO:0000256" key="10">
    <source>
        <dbReference type="ARBA" id="ARBA00023136"/>
    </source>
</evidence>
<keyword evidence="4 11" id="KW-0679">Respiratory chain</keyword>
<keyword evidence="8" id="KW-1133">Transmembrane helix</keyword>
<dbReference type="PANTHER" id="PTHR12980">
    <property type="entry name" value="UBIQUINOL-CYTOCHROME C REDUCTASE COMPLEX, SUBUNIT X"/>
    <property type="match status" value="1"/>
</dbReference>
<reference evidence="12 13" key="1">
    <citation type="submission" date="2024-03" db="EMBL/GenBank/DDBJ databases">
        <title>Complete genome sequence of the green alga Chloropicon roscoffensis RCC1871.</title>
        <authorList>
            <person name="Lemieux C."/>
            <person name="Pombert J.-F."/>
            <person name="Otis C."/>
            <person name="Turmel M."/>
        </authorList>
    </citation>
    <scope>NUCLEOTIDE SEQUENCE [LARGE SCALE GENOMIC DNA]</scope>
    <source>
        <strain evidence="12 13">RCC1871</strain>
    </source>
</reference>
<name>A0AAX4PFI1_9CHLO</name>
<proteinExistence type="inferred from homology"/>
<evidence type="ECO:0000313" key="12">
    <source>
        <dbReference type="EMBL" id="WZN64755.1"/>
    </source>
</evidence>
<keyword evidence="7 11" id="KW-0249">Electron transport</keyword>
<dbReference type="GO" id="GO:0005743">
    <property type="term" value="C:mitochondrial inner membrane"/>
    <property type="evidence" value="ECO:0007669"/>
    <property type="project" value="UniProtKB-SubCell"/>
</dbReference>
<evidence type="ECO:0000256" key="6">
    <source>
        <dbReference type="ARBA" id="ARBA00022792"/>
    </source>
</evidence>
<accession>A0AAX4PFI1</accession>
<protein>
    <recommendedName>
        <fullName evidence="11">Complex III subunit 9</fullName>
    </recommendedName>
</protein>
<dbReference type="InterPro" id="IPR008027">
    <property type="entry name" value="QCR9"/>
</dbReference>
<comment type="function">
    <text evidence="11">Component of the ubiquinol-cytochrome c oxidoreductase, a multisubunit transmembrane complex that is part of the mitochondrial electron transport chain which drives oxidative phosphorylation. The complex plays an important role in the uptake of multiple carbon sources present in different host niches.</text>
</comment>
<evidence type="ECO:0000256" key="11">
    <source>
        <dbReference type="RuleBase" id="RU368056"/>
    </source>
</evidence>
<evidence type="ECO:0000256" key="7">
    <source>
        <dbReference type="ARBA" id="ARBA00022982"/>
    </source>
</evidence>
<evidence type="ECO:0000256" key="8">
    <source>
        <dbReference type="ARBA" id="ARBA00022989"/>
    </source>
</evidence>
<keyword evidence="3 11" id="KW-0813">Transport</keyword>
<dbReference type="InterPro" id="IPR036656">
    <property type="entry name" value="QCR9_sf"/>
</dbReference>
<sequence>MPFMQDAYRALLRNNKLYVAFIFTGALVGERLVHNTTGALWEMNNQGKLYKHLEGTVIGGASDEDDE</sequence>
<dbReference type="Gene3D" id="1.20.5.260">
    <property type="entry name" value="Cytochrome b-c1 complex subunit 9"/>
    <property type="match status" value="1"/>
</dbReference>
<evidence type="ECO:0000256" key="4">
    <source>
        <dbReference type="ARBA" id="ARBA00022660"/>
    </source>
</evidence>
<evidence type="ECO:0000313" key="13">
    <source>
        <dbReference type="Proteomes" id="UP001472866"/>
    </source>
</evidence>
<evidence type="ECO:0000256" key="9">
    <source>
        <dbReference type="ARBA" id="ARBA00023128"/>
    </source>
</evidence>
<evidence type="ECO:0000256" key="3">
    <source>
        <dbReference type="ARBA" id="ARBA00022448"/>
    </source>
</evidence>
<keyword evidence="13" id="KW-1185">Reference proteome</keyword>